<dbReference type="KEGG" id="dla:I6G47_32045"/>
<dbReference type="RefSeq" id="WP_197968107.1">
    <property type="nucleotide sequence ID" value="NZ_CP065749.1"/>
</dbReference>
<evidence type="ECO:0000313" key="5">
    <source>
        <dbReference type="EMBL" id="QPS85097.1"/>
    </source>
</evidence>
<organism evidence="5 6">
    <name type="scientific">Delftia lacustris</name>
    <dbReference type="NCBI Taxonomy" id="558537"/>
    <lineage>
        <taxon>Bacteria</taxon>
        <taxon>Pseudomonadati</taxon>
        <taxon>Pseudomonadota</taxon>
        <taxon>Betaproteobacteria</taxon>
        <taxon>Burkholderiales</taxon>
        <taxon>Comamonadaceae</taxon>
        <taxon>Delftia</taxon>
    </lineage>
</organism>
<dbReference type="PANTHER" id="PTHR34075">
    <property type="entry name" value="BLR3430 PROTEIN"/>
    <property type="match status" value="1"/>
</dbReference>
<evidence type="ECO:0000259" key="1">
    <source>
        <dbReference type="Pfam" id="PF01796"/>
    </source>
</evidence>
<dbReference type="Pfam" id="PF01796">
    <property type="entry name" value="OB_ChsH2_C"/>
    <property type="match status" value="1"/>
</dbReference>
<geneLocation type="plasmid" evidence="5 6">
    <name>unnamed</name>
</geneLocation>
<evidence type="ECO:0000313" key="4">
    <source>
        <dbReference type="EMBL" id="QPS85096.1"/>
    </source>
</evidence>
<dbReference type="PANTHER" id="PTHR34075:SF5">
    <property type="entry name" value="BLR3430 PROTEIN"/>
    <property type="match status" value="1"/>
</dbReference>
<feature type="domain" description="ChsH2 rubredoxin-like zinc ribbon" evidence="2">
    <location>
        <begin position="14"/>
        <end position="49"/>
    </location>
</feature>
<feature type="domain" description="ChsH2 C-terminal OB-fold" evidence="1">
    <location>
        <begin position="51"/>
        <end position="117"/>
    </location>
</feature>
<dbReference type="InterPro" id="IPR022002">
    <property type="entry name" value="ChsH2_Znr"/>
</dbReference>
<proteinExistence type="predicted"/>
<dbReference type="KEGG" id="dla:I6G47_32180"/>
<dbReference type="InterPro" id="IPR002878">
    <property type="entry name" value="ChsH2_C"/>
</dbReference>
<keyword evidence="6" id="KW-1185">Reference proteome</keyword>
<keyword evidence="5" id="KW-0614">Plasmid</keyword>
<dbReference type="AlphaFoldDB" id="A0A7T2YZP3"/>
<dbReference type="SUPFAM" id="SSF50249">
    <property type="entry name" value="Nucleic acid-binding proteins"/>
    <property type="match status" value="1"/>
</dbReference>
<protein>
    <submittedName>
        <fullName evidence="5">OB-fold domain-containing protein</fullName>
    </submittedName>
</protein>
<accession>A0A7T2YZP3</accession>
<dbReference type="EMBL" id="CP065749">
    <property type="protein sequence ID" value="QPS85096.1"/>
    <property type="molecule type" value="Genomic_DNA"/>
</dbReference>
<evidence type="ECO:0000313" key="3">
    <source>
        <dbReference type="EMBL" id="QPS85094.1"/>
    </source>
</evidence>
<dbReference type="EMBL" id="CP065749">
    <property type="protein sequence ID" value="QPS85094.1"/>
    <property type="molecule type" value="Genomic_DNA"/>
</dbReference>
<sequence>MPVAETDGLSAPYWAGLQQEKLLVQRCSRCKRWQFGPEWICHKCHAFDPDWVEVPAEGRIYSWERVWHPVHPALKGHCPYLAVLVELPHAGGLRMVGNLLGDPRQEVSIGAEVTGVFEHHPQAAPPYSLLQWRLP</sequence>
<gene>
    <name evidence="3" type="ORF">I6G47_32045</name>
    <name evidence="4" type="ORF">I6G47_32100</name>
    <name evidence="5" type="ORF">I6G47_32180</name>
</gene>
<name>A0A7T2YZP3_9BURK</name>
<dbReference type="EMBL" id="CP065749">
    <property type="protein sequence ID" value="QPS85097.1"/>
    <property type="molecule type" value="Genomic_DNA"/>
</dbReference>
<dbReference type="InterPro" id="IPR052513">
    <property type="entry name" value="Thioester_dehydratase-like"/>
</dbReference>
<dbReference type="Proteomes" id="UP000595064">
    <property type="component" value="Plasmid unnamed"/>
</dbReference>
<reference evidence="5 6" key="1">
    <citation type="submission" date="2020-12" db="EMBL/GenBank/DDBJ databases">
        <title>FDA dAtabase for Regulatory Grade micrObial Sequences (FDA-ARGOS): Supporting development and validation of Infectious Disease Dx tests.</title>
        <authorList>
            <person name="Sproer C."/>
            <person name="Gronow S."/>
            <person name="Severitt S."/>
            <person name="Schroder I."/>
            <person name="Tallon L."/>
            <person name="Sadzewicz L."/>
            <person name="Zhao X."/>
            <person name="Boylan J."/>
            <person name="Ott S."/>
            <person name="Bowen H."/>
            <person name="Vavikolanu K."/>
            <person name="Mehta A."/>
            <person name="Aluvathingal J."/>
            <person name="Nadendla S."/>
            <person name="Lowell S."/>
            <person name="Myers T."/>
            <person name="Yan Y."/>
            <person name="Sichtig H."/>
        </authorList>
    </citation>
    <scope>NUCLEOTIDE SEQUENCE [LARGE SCALE GENOMIC DNA]</scope>
    <source>
        <strain evidence="5 6">FDAARGOS_890</strain>
        <plasmid evidence="5 6">unnamed</plasmid>
    </source>
</reference>
<dbReference type="KEGG" id="dla:I6G47_32100"/>
<evidence type="ECO:0000259" key="2">
    <source>
        <dbReference type="Pfam" id="PF12172"/>
    </source>
</evidence>
<dbReference type="Gene3D" id="6.10.30.10">
    <property type="match status" value="1"/>
</dbReference>
<dbReference type="Pfam" id="PF12172">
    <property type="entry name" value="zf-ChsH2"/>
    <property type="match status" value="1"/>
</dbReference>
<dbReference type="InterPro" id="IPR012340">
    <property type="entry name" value="NA-bd_OB-fold"/>
</dbReference>
<evidence type="ECO:0000313" key="6">
    <source>
        <dbReference type="Proteomes" id="UP000595064"/>
    </source>
</evidence>